<evidence type="ECO:0008006" key="3">
    <source>
        <dbReference type="Google" id="ProtNLM"/>
    </source>
</evidence>
<proteinExistence type="predicted"/>
<evidence type="ECO:0000313" key="1">
    <source>
        <dbReference type="EMBL" id="RLJ62808.1"/>
    </source>
</evidence>
<dbReference type="InterPro" id="IPR053205">
    <property type="entry name" value="GHMP_kinase_L-arabinokinase"/>
</dbReference>
<comment type="caution">
    <text evidence="1">The sequence shown here is derived from an EMBL/GenBank/DDBJ whole genome shotgun (WGS) entry which is preliminary data.</text>
</comment>
<dbReference type="EMBL" id="RCCI01000007">
    <property type="protein sequence ID" value="RLJ62808.1"/>
    <property type="molecule type" value="Genomic_DNA"/>
</dbReference>
<evidence type="ECO:0000313" key="2">
    <source>
        <dbReference type="Proteomes" id="UP000268908"/>
    </source>
</evidence>
<name>A0A497X9Q5_9PROT</name>
<dbReference type="Proteomes" id="UP000268908">
    <property type="component" value="Unassembled WGS sequence"/>
</dbReference>
<sequence length="356" mass="38224">MAHLFVDISSHGFGHLAQTAPVLNRLAELRPDLRLTLRTALPPEKLAQRMAAPFELIAAASDFGYRMIDALTIDGPATAAAYRAAHADFAADVEREARLLERVGADAVFANVSYRPLAGAARAGIPAIAMCSLNWADLFEHFFGAKAWAPPVHAEMLTAYRSAAFLRTTPGMPMHELDGVIGIGPIASIGRGRRVELCRTLGISPASRLVLVALGGIPTRLPVEDWPARVNTHWLVPAAWQVARSDMSAFEPLGWPFADLLASSDAVVTKPGYGTFAEAACNGTAVLYQRREDWPEQDCLIEWLSKNARAREITGNELRSGALGAVLDEVLSAAVPPAPATDGIEQAARHLATLLQ</sequence>
<organism evidence="1 2">
    <name type="scientific">Sulfurisoma sediminicola</name>
    <dbReference type="NCBI Taxonomy" id="1381557"/>
    <lineage>
        <taxon>Bacteria</taxon>
        <taxon>Pseudomonadati</taxon>
        <taxon>Pseudomonadota</taxon>
        <taxon>Betaproteobacteria</taxon>
        <taxon>Nitrosomonadales</taxon>
        <taxon>Sterolibacteriaceae</taxon>
        <taxon>Sulfurisoma</taxon>
    </lineage>
</organism>
<dbReference type="AlphaFoldDB" id="A0A497X9Q5"/>
<accession>A0A497X9Q5</accession>
<dbReference type="PANTHER" id="PTHR38134:SF2">
    <property type="entry name" value="GALACTOKINASE"/>
    <property type="match status" value="1"/>
</dbReference>
<gene>
    <name evidence="1" type="ORF">DFR35_2625</name>
</gene>
<dbReference type="PANTHER" id="PTHR38134">
    <property type="entry name" value="SLR1395 PROTEIN"/>
    <property type="match status" value="1"/>
</dbReference>
<protein>
    <recommendedName>
        <fullName evidence="3">UDP:flavonoid glycosyltransferase YjiC (YdhE family)</fullName>
    </recommendedName>
</protein>
<dbReference type="SUPFAM" id="SSF53756">
    <property type="entry name" value="UDP-Glycosyltransferase/glycogen phosphorylase"/>
    <property type="match status" value="1"/>
</dbReference>
<reference evidence="1 2" key="1">
    <citation type="submission" date="2018-10" db="EMBL/GenBank/DDBJ databases">
        <title>Genomic Encyclopedia of Type Strains, Phase IV (KMG-IV): sequencing the most valuable type-strain genomes for metagenomic binning, comparative biology and taxonomic classification.</title>
        <authorList>
            <person name="Goeker M."/>
        </authorList>
    </citation>
    <scope>NUCLEOTIDE SEQUENCE [LARGE SCALE GENOMIC DNA]</scope>
    <source>
        <strain evidence="1 2">DSM 26916</strain>
    </source>
</reference>
<keyword evidence="2" id="KW-1185">Reference proteome</keyword>
<dbReference type="Gene3D" id="3.40.50.2000">
    <property type="entry name" value="Glycogen Phosphorylase B"/>
    <property type="match status" value="1"/>
</dbReference>
<dbReference type="RefSeq" id="WP_121243113.1">
    <property type="nucleotide sequence ID" value="NZ_BHVV01000008.1"/>
</dbReference>